<evidence type="ECO:0000313" key="2">
    <source>
        <dbReference type="Proteomes" id="UP000308600"/>
    </source>
</evidence>
<evidence type="ECO:0000313" key="1">
    <source>
        <dbReference type="EMBL" id="TFK58668.1"/>
    </source>
</evidence>
<proteinExistence type="predicted"/>
<name>A0ACD2ZYL5_9AGAR</name>
<dbReference type="EMBL" id="ML209246">
    <property type="protein sequence ID" value="TFK58668.1"/>
    <property type="molecule type" value="Genomic_DNA"/>
</dbReference>
<protein>
    <submittedName>
        <fullName evidence="1">Uncharacterized protein</fullName>
    </submittedName>
</protein>
<dbReference type="Proteomes" id="UP000308600">
    <property type="component" value="Unassembled WGS sequence"/>
</dbReference>
<organism evidence="1 2">
    <name type="scientific">Pluteus cervinus</name>
    <dbReference type="NCBI Taxonomy" id="181527"/>
    <lineage>
        <taxon>Eukaryota</taxon>
        <taxon>Fungi</taxon>
        <taxon>Dikarya</taxon>
        <taxon>Basidiomycota</taxon>
        <taxon>Agaricomycotina</taxon>
        <taxon>Agaricomycetes</taxon>
        <taxon>Agaricomycetidae</taxon>
        <taxon>Agaricales</taxon>
        <taxon>Pluteineae</taxon>
        <taxon>Pluteaceae</taxon>
        <taxon>Pluteus</taxon>
    </lineage>
</organism>
<feature type="non-terminal residue" evidence="1">
    <location>
        <position position="391"/>
    </location>
</feature>
<keyword evidence="2" id="KW-1185">Reference proteome</keyword>
<sequence>MDVICVHCNALHWDIEKVTSSRVGEPRFGSCCDHGKVRLPLLADPPSVLRGLLLGRDTVSRNFRDDIRQYNMALAFTSLGVKQDGDVNYHGGWVFRIHGQLSHLVGDLLPVGDVAPQFAQLYILDSADALGHRMERNSNLRSSVMSSLQSMLETHHSYSHKYKHAFEILSRHDPNWELRLRVLQDTDRRRYNLPTGEEVAVILPGDGSATDHRDIILRCRHQDGPALQRIHEGHPAYAPLHYVLLFPYGEHGWNYDMRLHDPARENPGRLTLTRHTAFRIHDRRCEFSVLLRGGKLFQQYLVDMWAAAEQARLSFLRNNQGLLRASLYSGLQDAVAQADNAIPLDSLGTRYVLPSTHIGSPRHMQQRFQDAMAVARYYRKVDLFITVTANP</sequence>
<gene>
    <name evidence="1" type="ORF">BDN72DRAFT_746666</name>
</gene>
<reference evidence="1 2" key="1">
    <citation type="journal article" date="2019" name="Nat. Ecol. Evol.">
        <title>Megaphylogeny resolves global patterns of mushroom evolution.</title>
        <authorList>
            <person name="Varga T."/>
            <person name="Krizsan K."/>
            <person name="Foldi C."/>
            <person name="Dima B."/>
            <person name="Sanchez-Garcia M."/>
            <person name="Sanchez-Ramirez S."/>
            <person name="Szollosi G.J."/>
            <person name="Szarkandi J.G."/>
            <person name="Papp V."/>
            <person name="Albert L."/>
            <person name="Andreopoulos W."/>
            <person name="Angelini C."/>
            <person name="Antonin V."/>
            <person name="Barry K.W."/>
            <person name="Bougher N.L."/>
            <person name="Buchanan P."/>
            <person name="Buyck B."/>
            <person name="Bense V."/>
            <person name="Catcheside P."/>
            <person name="Chovatia M."/>
            <person name="Cooper J."/>
            <person name="Damon W."/>
            <person name="Desjardin D."/>
            <person name="Finy P."/>
            <person name="Geml J."/>
            <person name="Haridas S."/>
            <person name="Hughes K."/>
            <person name="Justo A."/>
            <person name="Karasinski D."/>
            <person name="Kautmanova I."/>
            <person name="Kiss B."/>
            <person name="Kocsube S."/>
            <person name="Kotiranta H."/>
            <person name="LaButti K.M."/>
            <person name="Lechner B.E."/>
            <person name="Liimatainen K."/>
            <person name="Lipzen A."/>
            <person name="Lukacs Z."/>
            <person name="Mihaltcheva S."/>
            <person name="Morgado L.N."/>
            <person name="Niskanen T."/>
            <person name="Noordeloos M.E."/>
            <person name="Ohm R.A."/>
            <person name="Ortiz-Santana B."/>
            <person name="Ovrebo C."/>
            <person name="Racz N."/>
            <person name="Riley R."/>
            <person name="Savchenko A."/>
            <person name="Shiryaev A."/>
            <person name="Soop K."/>
            <person name="Spirin V."/>
            <person name="Szebenyi C."/>
            <person name="Tomsovsky M."/>
            <person name="Tulloss R.E."/>
            <person name="Uehling J."/>
            <person name="Grigoriev I.V."/>
            <person name="Vagvolgyi C."/>
            <person name="Papp T."/>
            <person name="Martin F.M."/>
            <person name="Miettinen O."/>
            <person name="Hibbett D.S."/>
            <person name="Nagy L.G."/>
        </authorList>
    </citation>
    <scope>NUCLEOTIDE SEQUENCE [LARGE SCALE GENOMIC DNA]</scope>
    <source>
        <strain evidence="1 2">NL-1719</strain>
    </source>
</reference>
<accession>A0ACD2ZYL5</accession>